<organism evidence="1 2">
    <name type="scientific">Sphenostylis stenocarpa</name>
    <dbReference type="NCBI Taxonomy" id="92480"/>
    <lineage>
        <taxon>Eukaryota</taxon>
        <taxon>Viridiplantae</taxon>
        <taxon>Streptophyta</taxon>
        <taxon>Embryophyta</taxon>
        <taxon>Tracheophyta</taxon>
        <taxon>Spermatophyta</taxon>
        <taxon>Magnoliopsida</taxon>
        <taxon>eudicotyledons</taxon>
        <taxon>Gunneridae</taxon>
        <taxon>Pentapetalae</taxon>
        <taxon>rosids</taxon>
        <taxon>fabids</taxon>
        <taxon>Fabales</taxon>
        <taxon>Fabaceae</taxon>
        <taxon>Papilionoideae</taxon>
        <taxon>50 kb inversion clade</taxon>
        <taxon>NPAAA clade</taxon>
        <taxon>indigoferoid/millettioid clade</taxon>
        <taxon>Phaseoleae</taxon>
        <taxon>Sphenostylis</taxon>
    </lineage>
</organism>
<keyword evidence="2" id="KW-1185">Reference proteome</keyword>
<gene>
    <name evidence="1" type="ORF">AYBTSS11_LOCUS16912</name>
</gene>
<dbReference type="AlphaFoldDB" id="A0AA86VIA2"/>
<accession>A0AA86VIA2</accession>
<name>A0AA86VIA2_9FABA</name>
<feature type="non-terminal residue" evidence="1">
    <location>
        <position position="58"/>
    </location>
</feature>
<feature type="non-terminal residue" evidence="1">
    <location>
        <position position="1"/>
    </location>
</feature>
<dbReference type="EMBL" id="OY731402">
    <property type="protein sequence ID" value="CAJ1956906.1"/>
    <property type="molecule type" value="Genomic_DNA"/>
</dbReference>
<dbReference type="Proteomes" id="UP001189624">
    <property type="component" value="Chromosome 5"/>
</dbReference>
<proteinExistence type="predicted"/>
<evidence type="ECO:0000313" key="1">
    <source>
        <dbReference type="EMBL" id="CAJ1956906.1"/>
    </source>
</evidence>
<sequence>VLKTVKIQIEKWLEPKKASHAMSKLHALLSASKYLKQFLVTCNDHCGENLNGKRVFLT</sequence>
<dbReference type="Gramene" id="rna-AYBTSS11_LOCUS16912">
    <property type="protein sequence ID" value="CAJ1956906.1"/>
    <property type="gene ID" value="gene-AYBTSS11_LOCUS16912"/>
</dbReference>
<protein>
    <submittedName>
        <fullName evidence="1">Uncharacterized protein</fullName>
    </submittedName>
</protein>
<reference evidence="1" key="1">
    <citation type="submission" date="2023-10" db="EMBL/GenBank/DDBJ databases">
        <authorList>
            <person name="Domelevo Entfellner J.-B."/>
        </authorList>
    </citation>
    <scope>NUCLEOTIDE SEQUENCE</scope>
</reference>
<evidence type="ECO:0000313" key="2">
    <source>
        <dbReference type="Proteomes" id="UP001189624"/>
    </source>
</evidence>